<dbReference type="InterPro" id="IPR035906">
    <property type="entry name" value="MetI-like_sf"/>
</dbReference>
<dbReference type="GO" id="GO:0043190">
    <property type="term" value="C:ATP-binding cassette (ABC) transporter complex"/>
    <property type="evidence" value="ECO:0007669"/>
    <property type="project" value="TreeGrafter"/>
</dbReference>
<name>A0A1N6TA49_9GAMM</name>
<gene>
    <name evidence="9" type="ORF">SAMN05421647_105204</name>
</gene>
<feature type="transmembrane region" description="Helical" evidence="7">
    <location>
        <begin position="83"/>
        <end position="100"/>
    </location>
</feature>
<dbReference type="PROSITE" id="PS50928">
    <property type="entry name" value="ABC_TM1"/>
    <property type="match status" value="1"/>
</dbReference>
<feature type="transmembrane region" description="Helical" evidence="7">
    <location>
        <begin position="150"/>
        <end position="177"/>
    </location>
</feature>
<evidence type="ECO:0000256" key="5">
    <source>
        <dbReference type="ARBA" id="ARBA00022989"/>
    </source>
</evidence>
<evidence type="ECO:0000313" key="10">
    <source>
        <dbReference type="Proteomes" id="UP000186895"/>
    </source>
</evidence>
<feature type="transmembrane region" description="Helical" evidence="7">
    <location>
        <begin position="106"/>
        <end position="129"/>
    </location>
</feature>
<feature type="transmembrane region" description="Helical" evidence="7">
    <location>
        <begin position="229"/>
        <end position="248"/>
    </location>
</feature>
<dbReference type="GO" id="GO:0005275">
    <property type="term" value="F:amine transmembrane transporter activity"/>
    <property type="evidence" value="ECO:0007669"/>
    <property type="project" value="TreeGrafter"/>
</dbReference>
<proteinExistence type="inferred from homology"/>
<accession>A0A1N6TA49</accession>
<sequence length="299" mass="32886">MAESNWLTEIPQLERSELRDIRKTLDTAYRDFSREHGEMIEAFFDPLLSFLVWFEKLLLATPWWLVIAVVAGLAYLASRSWKLSLGVVVSFFLIGYFGMWEDAMSTMSIILVCTLMAIILGVPIGILMARSDRMQTLITPVLDVMQTMPAFVYLIPVVMLLGIGKIPGVIAVIIYAIPPVIRLTNLGIRLVDKDVLEAATAYGASPMQRLLGVQLPLAMPTIMAGINQTIMMALSMVVIASMIGVAGLGQPVLKSITNQYFTLGLLNGLAIVALAIIFDRVSQAYAKRTQRHLGCADHG</sequence>
<dbReference type="Gene3D" id="1.10.3720.10">
    <property type="entry name" value="MetI-like"/>
    <property type="match status" value="1"/>
</dbReference>
<dbReference type="Proteomes" id="UP000186895">
    <property type="component" value="Unassembled WGS sequence"/>
</dbReference>
<evidence type="ECO:0000256" key="6">
    <source>
        <dbReference type="ARBA" id="ARBA00023136"/>
    </source>
</evidence>
<dbReference type="eggNOG" id="COG4176">
    <property type="taxonomic scope" value="Bacteria"/>
</dbReference>
<dbReference type="PANTHER" id="PTHR47737:SF1">
    <property type="entry name" value="GLYCINE BETAINE_PROLINE BETAINE TRANSPORT SYSTEM PERMEASE PROTEIN PROW"/>
    <property type="match status" value="1"/>
</dbReference>
<feature type="transmembrane region" description="Helical" evidence="7">
    <location>
        <begin position="260"/>
        <end position="278"/>
    </location>
</feature>
<evidence type="ECO:0000256" key="1">
    <source>
        <dbReference type="ARBA" id="ARBA00004651"/>
    </source>
</evidence>
<dbReference type="InterPro" id="IPR000515">
    <property type="entry name" value="MetI-like"/>
</dbReference>
<dbReference type="EMBL" id="FTMN01000005">
    <property type="protein sequence ID" value="SIQ50107.1"/>
    <property type="molecule type" value="Genomic_DNA"/>
</dbReference>
<feature type="transmembrane region" description="Helical" evidence="7">
    <location>
        <begin position="57"/>
        <end position="76"/>
    </location>
</feature>
<evidence type="ECO:0000256" key="7">
    <source>
        <dbReference type="RuleBase" id="RU363032"/>
    </source>
</evidence>
<keyword evidence="6 7" id="KW-0472">Membrane</keyword>
<keyword evidence="10" id="KW-1185">Reference proteome</keyword>
<dbReference type="GO" id="GO:0031460">
    <property type="term" value="P:glycine betaine transport"/>
    <property type="evidence" value="ECO:0007669"/>
    <property type="project" value="UniProtKB-ARBA"/>
</dbReference>
<comment type="similarity">
    <text evidence="7">Belongs to the binding-protein-dependent transport system permease family.</text>
</comment>
<comment type="subcellular location">
    <subcellularLocation>
        <location evidence="1 7">Cell membrane</location>
        <topology evidence="1 7">Multi-pass membrane protein</topology>
    </subcellularLocation>
</comment>
<dbReference type="AlphaFoldDB" id="A0A1N6TA49"/>
<evidence type="ECO:0000259" key="8">
    <source>
        <dbReference type="PROSITE" id="PS50928"/>
    </source>
</evidence>
<dbReference type="FunFam" id="1.10.3720.10:FF:000001">
    <property type="entry name" value="Glycine betaine ABC transporter, permease"/>
    <property type="match status" value="1"/>
</dbReference>
<dbReference type="PANTHER" id="PTHR47737">
    <property type="entry name" value="GLYCINE BETAINE/PROLINE BETAINE TRANSPORT SYSTEM PERMEASE PROTEIN PROW"/>
    <property type="match status" value="1"/>
</dbReference>
<dbReference type="Pfam" id="PF00528">
    <property type="entry name" value="BPD_transp_1"/>
    <property type="match status" value="1"/>
</dbReference>
<dbReference type="CDD" id="cd06261">
    <property type="entry name" value="TM_PBP2"/>
    <property type="match status" value="1"/>
</dbReference>
<dbReference type="GO" id="GO:0015226">
    <property type="term" value="F:carnitine transmembrane transporter activity"/>
    <property type="evidence" value="ECO:0007669"/>
    <property type="project" value="TreeGrafter"/>
</dbReference>
<evidence type="ECO:0000256" key="3">
    <source>
        <dbReference type="ARBA" id="ARBA00022475"/>
    </source>
</evidence>
<protein>
    <submittedName>
        <fullName evidence="9">Glycine betaine/proline transport system permease protein</fullName>
    </submittedName>
</protein>
<dbReference type="SUPFAM" id="SSF161098">
    <property type="entry name" value="MetI-like"/>
    <property type="match status" value="1"/>
</dbReference>
<evidence type="ECO:0000256" key="4">
    <source>
        <dbReference type="ARBA" id="ARBA00022692"/>
    </source>
</evidence>
<dbReference type="RefSeq" id="WP_076463064.1">
    <property type="nucleotide sequence ID" value="NZ_FTMN01000005.1"/>
</dbReference>
<evidence type="ECO:0000256" key="2">
    <source>
        <dbReference type="ARBA" id="ARBA00022448"/>
    </source>
</evidence>
<keyword evidence="3" id="KW-1003">Cell membrane</keyword>
<keyword evidence="4 7" id="KW-0812">Transmembrane</keyword>
<dbReference type="GO" id="GO:0015871">
    <property type="term" value="P:choline transport"/>
    <property type="evidence" value="ECO:0007669"/>
    <property type="project" value="TreeGrafter"/>
</dbReference>
<keyword evidence="5 7" id="KW-1133">Transmembrane helix</keyword>
<feature type="domain" description="ABC transmembrane type-1" evidence="8">
    <location>
        <begin position="103"/>
        <end position="282"/>
    </location>
</feature>
<dbReference type="STRING" id="49186.SAMN05421647_105204"/>
<evidence type="ECO:0000313" key="9">
    <source>
        <dbReference type="EMBL" id="SIQ50107.1"/>
    </source>
</evidence>
<reference evidence="9 10" key="1">
    <citation type="submission" date="2017-01" db="EMBL/GenBank/DDBJ databases">
        <authorList>
            <person name="Mah S.A."/>
            <person name="Swanson W.J."/>
            <person name="Moy G.W."/>
            <person name="Vacquier V.D."/>
        </authorList>
    </citation>
    <scope>NUCLEOTIDE SEQUENCE [LARGE SCALE GENOMIC DNA]</scope>
    <source>
        <strain evidence="9 10">DSM 7027</strain>
    </source>
</reference>
<organism evidence="9 10">
    <name type="scientific">Marinobacterium stanieri</name>
    <dbReference type="NCBI Taxonomy" id="49186"/>
    <lineage>
        <taxon>Bacteria</taxon>
        <taxon>Pseudomonadati</taxon>
        <taxon>Pseudomonadota</taxon>
        <taxon>Gammaproteobacteria</taxon>
        <taxon>Oceanospirillales</taxon>
        <taxon>Oceanospirillaceae</taxon>
        <taxon>Marinobacterium</taxon>
    </lineage>
</organism>
<keyword evidence="2 7" id="KW-0813">Transport</keyword>